<gene>
    <name evidence="1" type="ORF">FG87_22060</name>
</gene>
<protein>
    <submittedName>
        <fullName evidence="1">Uncharacterized protein</fullName>
    </submittedName>
</protein>
<sequence>MSAIPEAAIPEAAVAFVADLLRTPAESMEHRVGRWVWEILGDGSRDQVMESVTAVMANNPPQSRTFEVAYDIWLLLGGRGAAA</sequence>
<proteinExistence type="predicted"/>
<accession>A0ABR4ZCK2</accession>
<evidence type="ECO:0000313" key="2">
    <source>
        <dbReference type="Proteomes" id="UP000031364"/>
    </source>
</evidence>
<dbReference type="Proteomes" id="UP000031364">
    <property type="component" value="Unassembled WGS sequence"/>
</dbReference>
<comment type="caution">
    <text evidence="1">The sequence shown here is derived from an EMBL/GenBank/DDBJ whole genome shotgun (WGS) entry which is preliminary data.</text>
</comment>
<keyword evidence="2" id="KW-1185">Reference proteome</keyword>
<reference evidence="1 2" key="1">
    <citation type="journal article" date="2014" name="Int. J. Syst. Evol. Microbiol.">
        <title>Nocardia vulneris sp. nov., isolated from wounds of human patients in North America.</title>
        <authorList>
            <person name="Lasker B.A."/>
            <person name="Bell M."/>
            <person name="Klenk H.P."/>
            <person name="Sproer C."/>
            <person name="Schumann C."/>
            <person name="Schumann P."/>
            <person name="Brown J.M."/>
        </authorList>
    </citation>
    <scope>NUCLEOTIDE SEQUENCE [LARGE SCALE GENOMIC DNA]</scope>
    <source>
        <strain evidence="1 2">W9851</strain>
    </source>
</reference>
<dbReference type="RefSeq" id="WP_043673691.1">
    <property type="nucleotide sequence ID" value="NZ_BDCI01000004.1"/>
</dbReference>
<dbReference type="EMBL" id="JNFP01000026">
    <property type="protein sequence ID" value="KIA63045.1"/>
    <property type="molecule type" value="Genomic_DNA"/>
</dbReference>
<evidence type="ECO:0000313" key="1">
    <source>
        <dbReference type="EMBL" id="KIA63045.1"/>
    </source>
</evidence>
<name>A0ABR4ZCK2_9NOCA</name>
<organism evidence="1 2">
    <name type="scientific">Nocardia vulneris</name>
    <dbReference type="NCBI Taxonomy" id="1141657"/>
    <lineage>
        <taxon>Bacteria</taxon>
        <taxon>Bacillati</taxon>
        <taxon>Actinomycetota</taxon>
        <taxon>Actinomycetes</taxon>
        <taxon>Mycobacteriales</taxon>
        <taxon>Nocardiaceae</taxon>
        <taxon>Nocardia</taxon>
    </lineage>
</organism>